<dbReference type="Pfam" id="PF13585">
    <property type="entry name" value="CHU_C"/>
    <property type="match status" value="1"/>
</dbReference>
<organism evidence="2 3">
    <name type="scientific">Candidatus Defluviibacterium haderslevense</name>
    <dbReference type="NCBI Taxonomy" id="2981993"/>
    <lineage>
        <taxon>Bacteria</taxon>
        <taxon>Pseudomonadati</taxon>
        <taxon>Bacteroidota</taxon>
        <taxon>Saprospiria</taxon>
        <taxon>Saprospirales</taxon>
        <taxon>Saprospiraceae</taxon>
        <taxon>Candidatus Defluviibacterium</taxon>
    </lineage>
</organism>
<dbReference type="InterPro" id="IPR026341">
    <property type="entry name" value="T9SS_type_B"/>
</dbReference>
<dbReference type="CDD" id="cd00146">
    <property type="entry name" value="PKD"/>
    <property type="match status" value="2"/>
</dbReference>
<dbReference type="InterPro" id="IPR022409">
    <property type="entry name" value="PKD/Chitinase_dom"/>
</dbReference>
<dbReference type="InterPro" id="IPR013783">
    <property type="entry name" value="Ig-like_fold"/>
</dbReference>
<sequence length="1203" mass="133353">MNHLFHKVKVNSAKVFNLFTLIILCCFSSTEISATHIVGGQINYKCLGHNNYEITLTIRRDCKNGADSVYFDNPAVFGVFTGDNQRAIRVEDEGIFNMVFTKDDTLNEQIDNVCFGKNYEVCVHQSVYKKIIHLPFDERGYIIAYQRCCRNVSLQNIIDPLETGTTYSLNITASDMQVCNSNPVFGNFPPIYACANKNFEFDHSAIDIDGDSLVYSLCRPNLGKTKPNPQGIPDNPPYDSINWRSPYSIDDLLNGNSGGVPLRIDSRTGKLTAVPNTLGQFLVGICVSEYRNGKLLSSTKRDFEMNIVPCGVRPIASFERTTDKCSGLNQSFKNTSTNGTSFEWYFDWPRTQLKSTLENPNIVFPNKGTYEIVFIITDGSCTDTAREIITIIDPALKADFTYKVNCASGLSIEISDQSKANGTIVSYNYTLNGSIHNLSSNQKNPVFNLTGDDQITIKLTVTDDNGCTATISKNITVKQIDVKLIGNDTTICLGNSIKLVKNPDPRFTYTWSPTTDLDLTIPSNPIASPKTTTTYKVTITDGLCSVELEITVHVRNLVNIKVVGDTTTCDGKIILVASSDSTKQFEWSLNSNFNPILSTKDTLITTIKGNTTVYVRAGNNSQCKIIKAIQLIDHSLNLIYNKELTICALDTFEVEIRNSDPNDQIVITWDIDPIIIRGGNSLKPIIYCPTPGRYVLRFTARNQFNCILSDSIVITAVTPPDPDFTIEYDCGSLTVKVKTSGNRKLVWDFGDGKGKSTQAMTSYTYEKSGVYKIMLTIDSICIKSAMKEITVAEINISLKDKITACHGMPVKLNEGGNPNYSYNWTPIDGLDDPKSYNPTATVNKTTIYYVDVSDPRFPGCSKKDSIIVFVPDEIGLTVNPDTILCQISKITLTATSNFNNIKYQWCDQDGKPIGAGPVVIVEPKSTTIYVVKAVDTSGCESRDTVHVTLFELKSTLEGPQIICLGDTGMIMVINSSGFTYTYDWEPKEKILGPTNGPIIKVSPSINTTYTVKISNGLGCEWTLSHTILVNDPSKDIFATADPVMIVPGAKTQLTTVQKPGYKYNWAPEQSLSDKTIYNPIAMPNETTTYTVTVTDEAGCTATASVTVMVKTCEESVFIPNAFSPNGDPHNATFMVRSNFITKMELFIYNRWGQEVFRSKQQEPGWDGTYNGDRLGPDVFGYYVKFQCFENMEYHKKGNVTIVK</sequence>
<dbReference type="Proteomes" id="UP000808349">
    <property type="component" value="Unassembled WGS sequence"/>
</dbReference>
<dbReference type="InterPro" id="IPR044023">
    <property type="entry name" value="Ig_7"/>
</dbReference>
<dbReference type="SMART" id="SM00089">
    <property type="entry name" value="PKD"/>
    <property type="match status" value="3"/>
</dbReference>
<dbReference type="InterPro" id="IPR035986">
    <property type="entry name" value="PKD_dom_sf"/>
</dbReference>
<protein>
    <submittedName>
        <fullName evidence="2">Gliding motility-associated C-terminal domain-containing protein</fullName>
    </submittedName>
</protein>
<dbReference type="Gene3D" id="2.60.40.10">
    <property type="entry name" value="Immunoglobulins"/>
    <property type="match status" value="3"/>
</dbReference>
<accession>A0A9D7SA43</accession>
<dbReference type="InterPro" id="IPR000601">
    <property type="entry name" value="PKD_dom"/>
</dbReference>
<dbReference type="NCBIfam" id="TIGR04131">
    <property type="entry name" value="Bac_Flav_CTERM"/>
    <property type="match status" value="1"/>
</dbReference>
<dbReference type="Pfam" id="PF19081">
    <property type="entry name" value="Ig_7"/>
    <property type="match status" value="1"/>
</dbReference>
<dbReference type="AlphaFoldDB" id="A0A9D7SA43"/>
<evidence type="ECO:0000313" key="3">
    <source>
        <dbReference type="Proteomes" id="UP000808349"/>
    </source>
</evidence>
<gene>
    <name evidence="2" type="ORF">IPO85_10460</name>
</gene>
<dbReference type="Pfam" id="PF18911">
    <property type="entry name" value="PKD_4"/>
    <property type="match status" value="1"/>
</dbReference>
<feature type="domain" description="PKD" evidence="1">
    <location>
        <begin position="747"/>
        <end position="779"/>
    </location>
</feature>
<evidence type="ECO:0000259" key="1">
    <source>
        <dbReference type="PROSITE" id="PS50093"/>
    </source>
</evidence>
<name>A0A9D7SA43_9BACT</name>
<dbReference type="PROSITE" id="PS50093">
    <property type="entry name" value="PKD"/>
    <property type="match status" value="1"/>
</dbReference>
<reference evidence="2 3" key="1">
    <citation type="submission" date="2020-10" db="EMBL/GenBank/DDBJ databases">
        <title>Connecting structure to function with the recovery of over 1000 high-quality activated sludge metagenome-assembled genomes encoding full-length rRNA genes using long-read sequencing.</title>
        <authorList>
            <person name="Singleton C.M."/>
            <person name="Petriglieri F."/>
            <person name="Kristensen J.M."/>
            <person name="Kirkegaard R.H."/>
            <person name="Michaelsen T.Y."/>
            <person name="Andersen M.H."/>
            <person name="Karst S.M."/>
            <person name="Dueholm M.S."/>
            <person name="Nielsen P.H."/>
            <person name="Albertsen M."/>
        </authorList>
    </citation>
    <scope>NUCLEOTIDE SEQUENCE [LARGE SCALE GENOMIC DNA]</scope>
    <source>
        <strain evidence="2">Ribe_18-Q3-R11-54_BAT3C.373</strain>
    </source>
</reference>
<proteinExistence type="predicted"/>
<dbReference type="EMBL" id="JADKFW010000005">
    <property type="protein sequence ID" value="MBK9717920.1"/>
    <property type="molecule type" value="Genomic_DNA"/>
</dbReference>
<evidence type="ECO:0000313" key="2">
    <source>
        <dbReference type="EMBL" id="MBK9717920.1"/>
    </source>
</evidence>
<dbReference type="SUPFAM" id="SSF49299">
    <property type="entry name" value="PKD domain"/>
    <property type="match status" value="3"/>
</dbReference>
<comment type="caution">
    <text evidence="2">The sequence shown here is derived from an EMBL/GenBank/DDBJ whole genome shotgun (WGS) entry which is preliminary data.</text>
</comment>